<keyword evidence="2" id="KW-0677">Repeat</keyword>
<dbReference type="PANTHER" id="PTHR19229:SF36">
    <property type="entry name" value="ATP-BINDING CASSETTE SUB-FAMILY A MEMBER 2"/>
    <property type="match status" value="1"/>
</dbReference>
<evidence type="ECO:0000256" key="3">
    <source>
        <dbReference type="ARBA" id="ARBA00022741"/>
    </source>
</evidence>
<feature type="non-terminal residue" evidence="6">
    <location>
        <position position="1"/>
    </location>
</feature>
<evidence type="ECO:0000256" key="1">
    <source>
        <dbReference type="ARBA" id="ARBA00022448"/>
    </source>
</evidence>
<keyword evidence="3" id="KW-0547">Nucleotide-binding</keyword>
<accession>A0ABN7VBC3</accession>
<dbReference type="InterPro" id="IPR003593">
    <property type="entry name" value="AAA+_ATPase"/>
</dbReference>
<dbReference type="InterPro" id="IPR026082">
    <property type="entry name" value="ABCA"/>
</dbReference>
<evidence type="ECO:0000313" key="6">
    <source>
        <dbReference type="EMBL" id="CAG8750890.1"/>
    </source>
</evidence>
<sequence>VIPSEYGVNKSWNFICAQLFAQPRRFITPTALEAGKYVNGDEDVINERNHILSDQYGDKPLLVKNITKIYNNGKVATKNIAFAAEYGTIFGLLGPNGAGKTTLINVLTGLYKQTEGDATLNGLSISTSINDIYRDIGVCPQLDILWDHLTVEEHLLFYARIRGIPLSKERDAVYSSLKEAHLLSLKSKLAENLNNRERRRLSIAIALVGDPALIFLDEPTTGLDPESRRQIWKIIVEAEVLCNKIGIMSRGTLRCIGAPSRLKQLYGRGFRLNFSCKNENLEKATVYIETLLPLSAKKLYSFATKVSYEFEARPGFLSKIFKEIERDKEENGIDNWGLSQTSLEEVFLNVIGEIDTEIEYILNE</sequence>
<dbReference type="PANTHER" id="PTHR19229">
    <property type="entry name" value="ATP-BINDING CASSETTE TRANSPORTER SUBFAMILY A ABCA"/>
    <property type="match status" value="1"/>
</dbReference>
<dbReference type="Pfam" id="PF00005">
    <property type="entry name" value="ABC_tran"/>
    <property type="match status" value="1"/>
</dbReference>
<comment type="caution">
    <text evidence="6">The sequence shown here is derived from an EMBL/GenBank/DDBJ whole genome shotgun (WGS) entry which is preliminary data.</text>
</comment>
<keyword evidence="4" id="KW-0067">ATP-binding</keyword>
<proteinExistence type="predicted"/>
<dbReference type="Gene3D" id="3.40.50.300">
    <property type="entry name" value="P-loop containing nucleotide triphosphate hydrolases"/>
    <property type="match status" value="1"/>
</dbReference>
<dbReference type="InterPro" id="IPR003439">
    <property type="entry name" value="ABC_transporter-like_ATP-bd"/>
</dbReference>
<dbReference type="InterPro" id="IPR027417">
    <property type="entry name" value="P-loop_NTPase"/>
</dbReference>
<evidence type="ECO:0000313" key="7">
    <source>
        <dbReference type="Proteomes" id="UP000789901"/>
    </source>
</evidence>
<protein>
    <submittedName>
        <fullName evidence="6">20260_t:CDS:1</fullName>
    </submittedName>
</protein>
<reference evidence="6 7" key="1">
    <citation type="submission" date="2021-06" db="EMBL/GenBank/DDBJ databases">
        <authorList>
            <person name="Kallberg Y."/>
            <person name="Tangrot J."/>
            <person name="Rosling A."/>
        </authorList>
    </citation>
    <scope>NUCLEOTIDE SEQUENCE [LARGE SCALE GENOMIC DNA]</scope>
    <source>
        <strain evidence="6 7">120-4 pot B 10/14</strain>
    </source>
</reference>
<keyword evidence="7" id="KW-1185">Reference proteome</keyword>
<evidence type="ECO:0000256" key="2">
    <source>
        <dbReference type="ARBA" id="ARBA00022737"/>
    </source>
</evidence>
<dbReference type="Proteomes" id="UP000789901">
    <property type="component" value="Unassembled WGS sequence"/>
</dbReference>
<dbReference type="CDD" id="cd03263">
    <property type="entry name" value="ABC_subfamily_A"/>
    <property type="match status" value="1"/>
</dbReference>
<name>A0ABN7VBC3_GIGMA</name>
<keyword evidence="1" id="KW-0813">Transport</keyword>
<dbReference type="SMART" id="SM00382">
    <property type="entry name" value="AAA"/>
    <property type="match status" value="1"/>
</dbReference>
<gene>
    <name evidence="6" type="ORF">GMARGA_LOCUS16378</name>
</gene>
<dbReference type="PROSITE" id="PS50893">
    <property type="entry name" value="ABC_TRANSPORTER_2"/>
    <property type="match status" value="1"/>
</dbReference>
<organism evidence="6 7">
    <name type="scientific">Gigaspora margarita</name>
    <dbReference type="NCBI Taxonomy" id="4874"/>
    <lineage>
        <taxon>Eukaryota</taxon>
        <taxon>Fungi</taxon>
        <taxon>Fungi incertae sedis</taxon>
        <taxon>Mucoromycota</taxon>
        <taxon>Glomeromycotina</taxon>
        <taxon>Glomeromycetes</taxon>
        <taxon>Diversisporales</taxon>
        <taxon>Gigasporaceae</taxon>
        <taxon>Gigaspora</taxon>
    </lineage>
</organism>
<evidence type="ECO:0000256" key="4">
    <source>
        <dbReference type="ARBA" id="ARBA00022840"/>
    </source>
</evidence>
<dbReference type="SUPFAM" id="SSF52540">
    <property type="entry name" value="P-loop containing nucleoside triphosphate hydrolases"/>
    <property type="match status" value="1"/>
</dbReference>
<dbReference type="EMBL" id="CAJVQB010011850">
    <property type="protein sequence ID" value="CAG8750890.1"/>
    <property type="molecule type" value="Genomic_DNA"/>
</dbReference>
<feature type="domain" description="ABC transporter" evidence="5">
    <location>
        <begin position="61"/>
        <end position="292"/>
    </location>
</feature>
<evidence type="ECO:0000259" key="5">
    <source>
        <dbReference type="PROSITE" id="PS50893"/>
    </source>
</evidence>